<feature type="domain" description="Phytochrome chromophore attachment site" evidence="9">
    <location>
        <begin position="708"/>
        <end position="844"/>
    </location>
</feature>
<evidence type="ECO:0000259" key="9">
    <source>
        <dbReference type="PROSITE" id="PS50046"/>
    </source>
</evidence>
<dbReference type="PROSITE" id="PS50109">
    <property type="entry name" value="HIS_KIN"/>
    <property type="match status" value="1"/>
</dbReference>
<evidence type="ECO:0000256" key="2">
    <source>
        <dbReference type="ARBA" id="ARBA00006402"/>
    </source>
</evidence>
<dbReference type="Gene3D" id="1.10.287.130">
    <property type="match status" value="1"/>
</dbReference>
<dbReference type="SMART" id="SM00086">
    <property type="entry name" value="PAC"/>
    <property type="match status" value="4"/>
</dbReference>
<feature type="domain" description="PAS" evidence="11">
    <location>
        <begin position="319"/>
        <end position="377"/>
    </location>
</feature>
<dbReference type="InterPro" id="IPR000014">
    <property type="entry name" value="PAS"/>
</dbReference>
<evidence type="ECO:0000256" key="6">
    <source>
        <dbReference type="ARBA" id="ARBA00022777"/>
    </source>
</evidence>
<dbReference type="InterPro" id="IPR003661">
    <property type="entry name" value="HisK_dim/P_dom"/>
</dbReference>
<dbReference type="SMART" id="SM00091">
    <property type="entry name" value="PAS"/>
    <property type="match status" value="4"/>
</dbReference>
<dbReference type="CDD" id="cd00082">
    <property type="entry name" value="HisKA"/>
    <property type="match status" value="1"/>
</dbReference>
<dbReference type="InterPro" id="IPR036097">
    <property type="entry name" value="HisK_dim/P_sf"/>
</dbReference>
<keyword evidence="14" id="KW-1185">Reference proteome</keyword>
<feature type="domain" description="Histidine kinase" evidence="10">
    <location>
        <begin position="901"/>
        <end position="1154"/>
    </location>
</feature>
<name>A0A3S1BDP6_9CYAN</name>
<dbReference type="GO" id="GO:0000155">
    <property type="term" value="F:phosphorelay sensor kinase activity"/>
    <property type="evidence" value="ECO:0007669"/>
    <property type="project" value="InterPro"/>
</dbReference>
<dbReference type="InterPro" id="IPR001610">
    <property type="entry name" value="PAC"/>
</dbReference>
<sequence>MYTQNIPELTQILLEYTPVAVAMFDREMRYIAVSRKWLIDHNCSEHSLIGLCNCQVLPSIAQRWREIHDRCLTGESHQCEAEKITQADGSCEWLKWECRPWYDTNAEIGGTIFCTELITELLQTQQALKKSQARVTKLAANVPGMIYQYLLHSSGSIELPYVSHGCRHLLEVEPEILQQNSAKFSERIYPEDYSAFIESMSISADTLLPWLWEGRIITSTGKLKWVRQSGRPEKQPNGDIIWDGLIIDVSDKKLAEAQLYQYKELLESLVEKRTSQLNITNTQLQAEIVERQKAEAALRKSETRFHKLSANIPGVLYQYVLCPDGANYFSYINAACRQIYELEPEQILDDSEVLFKLIHPEDLANFYKSIQTSVETLKSWNHEWRIVTPSGRLKWLQGSSRPELQPNGDIVWDGLIMDITERRFTEEERQKLVALIENSPDFIAMATLEGRGLFVNKAGQKLVGIENIDQVRQSSLMDYHTPEDSEFFTKEVLPQVIKQGSWQGEFNFKHFQTGTLIPIEYNIFTIKDHKNGQPIALATITRDITDRKLAEEERQKFVSLVENSTDFIGIATLDAQAWYLNEAGLNLVGLDNLEQFRQTHVSDYHTPEDWAYFQDHIAPAVTEHGRWQGEFQFRHFKSGKLIPIEYNVFLINDQKTGKPIALANVTRDISERKQAEEALRQSETKYRELGLREQLINRLASQIRQSLNLDQVLETAIQEIRDLLQIDRCSFSWFKPDTTPPSWETLKEAKHKDFPSLLGCHPANKIGPATEMFLKQKILQIDDVEQFHEPIHRQFLESLGIKSEIVLPIKTRSGQIGVIVCGHWTETRPWTDSEVELLQAVVDQLAIAINQAELYAHSKEVAQTATQQAQKIENTLKELKRTQTQLVQSEKMSSLGQLVAGVAHEINNPVNFIYGNLAHASNYTEDLLKLIKLYQQEYPQATDAISEKIDAIDLNFLVSDLPKIMSSMKVGSERIREIVQSLRTFSRLDEAEMKKVDIHEGIESTLMILQHRLKPKQFHQAIEVIKVYAPLPKVVCYAGQLNQVFMNLLANAIDALEEGMDKGLLTTPTIRITTEMQENQNIAIHIADNGIGIKPEIQQRLFDPFFTTKPVGVGTGLGLSISYQIVVDRHNGQLHCISELGRGTKFIVEIPTTQAGDT</sequence>
<dbReference type="SUPFAM" id="SSF55781">
    <property type="entry name" value="GAF domain-like"/>
    <property type="match status" value="1"/>
</dbReference>
<dbReference type="AlphaFoldDB" id="A0A3S1BDP6"/>
<dbReference type="InterPro" id="IPR003018">
    <property type="entry name" value="GAF"/>
</dbReference>
<reference evidence="13" key="2">
    <citation type="journal article" date="2019" name="Genome Biol. Evol.">
        <title>Day and night: Metabolic profiles and evolutionary relationships of six axenic non-marine cyanobacteria.</title>
        <authorList>
            <person name="Will S.E."/>
            <person name="Henke P."/>
            <person name="Boedeker C."/>
            <person name="Huang S."/>
            <person name="Brinkmann H."/>
            <person name="Rohde M."/>
            <person name="Jarek M."/>
            <person name="Friedl T."/>
            <person name="Seufert S."/>
            <person name="Schumacher M."/>
            <person name="Overmann J."/>
            <person name="Neumann-Schaal M."/>
            <person name="Petersen J."/>
        </authorList>
    </citation>
    <scope>NUCLEOTIDE SEQUENCE [LARGE SCALE GENOMIC DNA]</scope>
    <source>
        <strain evidence="13">PCC 7102</strain>
    </source>
</reference>
<evidence type="ECO:0000256" key="3">
    <source>
        <dbReference type="ARBA" id="ARBA00012438"/>
    </source>
</evidence>
<keyword evidence="6" id="KW-0418">Kinase</keyword>
<dbReference type="Pfam" id="PF08447">
    <property type="entry name" value="PAS_3"/>
    <property type="match status" value="2"/>
</dbReference>
<accession>A0A3S1BDP6</accession>
<dbReference type="InterPro" id="IPR005467">
    <property type="entry name" value="His_kinase_dom"/>
</dbReference>
<dbReference type="InterPro" id="IPR000700">
    <property type="entry name" value="PAS-assoc_C"/>
</dbReference>
<dbReference type="InterPro" id="IPR013655">
    <property type="entry name" value="PAS_fold_3"/>
</dbReference>
<feature type="domain" description="PAC" evidence="12">
    <location>
        <begin position="210"/>
        <end position="261"/>
    </location>
</feature>
<dbReference type="InterPro" id="IPR016132">
    <property type="entry name" value="Phyto_chromo_attachment"/>
</dbReference>
<dbReference type="PROSITE" id="PS50113">
    <property type="entry name" value="PAC"/>
    <property type="match status" value="4"/>
</dbReference>
<dbReference type="InterPro" id="IPR035965">
    <property type="entry name" value="PAS-like_dom_sf"/>
</dbReference>
<keyword evidence="5" id="KW-0808">Transferase</keyword>
<dbReference type="PANTHER" id="PTHR43304:SF1">
    <property type="entry name" value="PAC DOMAIN-CONTAINING PROTEIN"/>
    <property type="match status" value="1"/>
</dbReference>
<feature type="domain" description="PAC" evidence="12">
    <location>
        <begin position="627"/>
        <end position="681"/>
    </location>
</feature>
<dbReference type="SUPFAM" id="SSF47384">
    <property type="entry name" value="Homodimeric domain of signal transducing histidine kinase"/>
    <property type="match status" value="1"/>
</dbReference>
<feature type="domain" description="PAS" evidence="11">
    <location>
        <begin position="553"/>
        <end position="624"/>
    </location>
</feature>
<evidence type="ECO:0000259" key="10">
    <source>
        <dbReference type="PROSITE" id="PS50109"/>
    </source>
</evidence>
<feature type="coiled-coil region" evidence="8">
    <location>
        <begin position="862"/>
        <end position="892"/>
    </location>
</feature>
<evidence type="ECO:0000259" key="11">
    <source>
        <dbReference type="PROSITE" id="PS50112"/>
    </source>
</evidence>
<dbReference type="Proteomes" id="UP000271624">
    <property type="component" value="Unassembled WGS sequence"/>
</dbReference>
<dbReference type="SUPFAM" id="SSF55785">
    <property type="entry name" value="PYP-like sensor domain (PAS domain)"/>
    <property type="match status" value="5"/>
</dbReference>
<dbReference type="InterPro" id="IPR029016">
    <property type="entry name" value="GAF-like_dom_sf"/>
</dbReference>
<feature type="domain" description="PAS" evidence="11">
    <location>
        <begin position="428"/>
        <end position="500"/>
    </location>
</feature>
<evidence type="ECO:0000256" key="7">
    <source>
        <dbReference type="ARBA" id="ARBA00023012"/>
    </source>
</evidence>
<evidence type="ECO:0000313" key="13">
    <source>
        <dbReference type="EMBL" id="RUT09918.1"/>
    </source>
</evidence>
<dbReference type="SUPFAM" id="SSF55874">
    <property type="entry name" value="ATPase domain of HSP90 chaperone/DNA topoisomerase II/histidine kinase"/>
    <property type="match status" value="1"/>
</dbReference>
<dbReference type="InterPro" id="IPR013767">
    <property type="entry name" value="PAS_fold"/>
</dbReference>
<feature type="coiled-coil region" evidence="8">
    <location>
        <begin position="252"/>
        <end position="311"/>
    </location>
</feature>
<dbReference type="InterPro" id="IPR004358">
    <property type="entry name" value="Sig_transdc_His_kin-like_C"/>
</dbReference>
<dbReference type="Pfam" id="PF01590">
    <property type="entry name" value="GAF"/>
    <property type="match status" value="1"/>
</dbReference>
<dbReference type="Pfam" id="PF08448">
    <property type="entry name" value="PAS_4"/>
    <property type="match status" value="2"/>
</dbReference>
<dbReference type="InterPro" id="IPR036890">
    <property type="entry name" value="HATPase_C_sf"/>
</dbReference>
<dbReference type="SMART" id="SM00388">
    <property type="entry name" value="HisKA"/>
    <property type="match status" value="1"/>
</dbReference>
<evidence type="ECO:0000256" key="4">
    <source>
        <dbReference type="ARBA" id="ARBA00022553"/>
    </source>
</evidence>
<proteinExistence type="inferred from homology"/>
<evidence type="ECO:0000256" key="1">
    <source>
        <dbReference type="ARBA" id="ARBA00000085"/>
    </source>
</evidence>
<evidence type="ECO:0000256" key="8">
    <source>
        <dbReference type="SAM" id="Coils"/>
    </source>
</evidence>
<dbReference type="GO" id="GO:0006355">
    <property type="term" value="P:regulation of DNA-templated transcription"/>
    <property type="evidence" value="ECO:0007669"/>
    <property type="project" value="InterPro"/>
</dbReference>
<comment type="similarity">
    <text evidence="2">In the N-terminal section; belongs to the phytochrome family.</text>
</comment>
<dbReference type="EMBL" id="RSCL01000001">
    <property type="protein sequence ID" value="RUT09918.1"/>
    <property type="molecule type" value="Genomic_DNA"/>
</dbReference>
<dbReference type="PROSITE" id="PS50112">
    <property type="entry name" value="PAS"/>
    <property type="match status" value="3"/>
</dbReference>
<comment type="caution">
    <text evidence="13">The sequence shown here is derived from an EMBL/GenBank/DDBJ whole genome shotgun (WGS) entry which is preliminary data.</text>
</comment>
<dbReference type="Gene3D" id="3.30.565.10">
    <property type="entry name" value="Histidine kinase-like ATPase, C-terminal domain"/>
    <property type="match status" value="1"/>
</dbReference>
<dbReference type="Gene3D" id="3.30.450.40">
    <property type="match status" value="1"/>
</dbReference>
<gene>
    <name evidence="13" type="ORF">DSM106972_004130</name>
</gene>
<dbReference type="InterPro" id="IPR003594">
    <property type="entry name" value="HATPase_dom"/>
</dbReference>
<organism evidence="13 14">
    <name type="scientific">Dulcicalothrix desertica PCC 7102</name>
    <dbReference type="NCBI Taxonomy" id="232991"/>
    <lineage>
        <taxon>Bacteria</taxon>
        <taxon>Bacillati</taxon>
        <taxon>Cyanobacteriota</taxon>
        <taxon>Cyanophyceae</taxon>
        <taxon>Nostocales</taxon>
        <taxon>Calotrichaceae</taxon>
        <taxon>Dulcicalothrix</taxon>
    </lineage>
</organism>
<dbReference type="EC" id="2.7.13.3" evidence="3"/>
<keyword evidence="4" id="KW-0597">Phosphoprotein</keyword>
<keyword evidence="7" id="KW-0902">Two-component regulatory system</keyword>
<comment type="catalytic activity">
    <reaction evidence="1">
        <text>ATP + protein L-histidine = ADP + protein N-phospho-L-histidine.</text>
        <dbReference type="EC" id="2.7.13.3"/>
    </reaction>
</comment>
<evidence type="ECO:0000259" key="12">
    <source>
        <dbReference type="PROSITE" id="PS50113"/>
    </source>
</evidence>
<evidence type="ECO:0000256" key="5">
    <source>
        <dbReference type="ARBA" id="ARBA00022679"/>
    </source>
</evidence>
<dbReference type="SMART" id="SM00387">
    <property type="entry name" value="HATPase_c"/>
    <property type="match status" value="1"/>
</dbReference>
<dbReference type="Pfam" id="PF00989">
    <property type="entry name" value="PAS"/>
    <property type="match status" value="1"/>
</dbReference>
<reference evidence="13" key="1">
    <citation type="submission" date="2018-12" db="EMBL/GenBank/DDBJ databases">
        <authorList>
            <person name="Will S."/>
            <person name="Neumann-Schaal M."/>
            <person name="Henke P."/>
        </authorList>
    </citation>
    <scope>NUCLEOTIDE SEQUENCE</scope>
    <source>
        <strain evidence="13">PCC 7102</strain>
    </source>
</reference>
<feature type="domain" description="PAC" evidence="12">
    <location>
        <begin position="380"/>
        <end position="431"/>
    </location>
</feature>
<dbReference type="SMART" id="SM00065">
    <property type="entry name" value="GAF"/>
    <property type="match status" value="1"/>
</dbReference>
<feature type="domain" description="PAC" evidence="12">
    <location>
        <begin position="502"/>
        <end position="556"/>
    </location>
</feature>
<dbReference type="PANTHER" id="PTHR43304">
    <property type="entry name" value="PHYTOCHROME-LIKE PROTEIN CPH1"/>
    <property type="match status" value="1"/>
</dbReference>
<dbReference type="InterPro" id="IPR052162">
    <property type="entry name" value="Sensor_kinase/Photoreceptor"/>
</dbReference>
<dbReference type="OrthoDB" id="500279at2"/>
<dbReference type="Pfam" id="PF02518">
    <property type="entry name" value="HATPase_c"/>
    <property type="match status" value="1"/>
</dbReference>
<dbReference type="PROSITE" id="PS50046">
    <property type="entry name" value="PHYTOCHROME_2"/>
    <property type="match status" value="1"/>
</dbReference>
<dbReference type="InterPro" id="IPR013656">
    <property type="entry name" value="PAS_4"/>
</dbReference>
<dbReference type="Gene3D" id="3.30.450.20">
    <property type="entry name" value="PAS domain"/>
    <property type="match status" value="5"/>
</dbReference>
<keyword evidence="8" id="KW-0175">Coiled coil</keyword>
<dbReference type="PRINTS" id="PR00344">
    <property type="entry name" value="BCTRLSENSOR"/>
</dbReference>
<evidence type="ECO:0000313" key="14">
    <source>
        <dbReference type="Proteomes" id="UP000271624"/>
    </source>
</evidence>
<dbReference type="NCBIfam" id="TIGR00229">
    <property type="entry name" value="sensory_box"/>
    <property type="match status" value="4"/>
</dbReference>
<protein>
    <recommendedName>
        <fullName evidence="3">histidine kinase</fullName>
        <ecNumber evidence="3">2.7.13.3</ecNumber>
    </recommendedName>
</protein>
<dbReference type="CDD" id="cd00130">
    <property type="entry name" value="PAS"/>
    <property type="match status" value="2"/>
</dbReference>
<dbReference type="RefSeq" id="WP_127078360.1">
    <property type="nucleotide sequence ID" value="NZ_RSCL01000001.1"/>
</dbReference>